<keyword evidence="1" id="KW-0479">Metal-binding</keyword>
<feature type="domain" description="Aspartate carbamoyltransferase regulatory subunit N-terminal" evidence="4">
    <location>
        <begin position="2"/>
        <end position="90"/>
    </location>
</feature>
<sequence length="139" mass="15798">MLSISGIDEGYVIDHIQAGKSMDIYKYLKLDKLDCQVAIIKNASSSKMGKKDIIKIQGKMDLNLDILGFVDDNITVNIIEGGKIVKKENLTLPQTVTNVIRCKNPRCISSIEQELPQVFKLTDKNTRTYRCIYCEEKFH</sequence>
<evidence type="ECO:0000256" key="3">
    <source>
        <dbReference type="ARBA" id="ARBA00022975"/>
    </source>
</evidence>
<dbReference type="InterPro" id="IPR036792">
    <property type="entry name" value="Asp_carbatrfase_reg_C_sf"/>
</dbReference>
<accession>A0A9D1HHB0</accession>
<evidence type="ECO:0000256" key="2">
    <source>
        <dbReference type="ARBA" id="ARBA00022833"/>
    </source>
</evidence>
<reference evidence="6" key="2">
    <citation type="journal article" date="2021" name="PeerJ">
        <title>Extensive microbial diversity within the chicken gut microbiome revealed by metagenomics and culture.</title>
        <authorList>
            <person name="Gilroy R."/>
            <person name="Ravi A."/>
            <person name="Getino M."/>
            <person name="Pursley I."/>
            <person name="Horton D.L."/>
            <person name="Alikhan N.F."/>
            <person name="Baker D."/>
            <person name="Gharbi K."/>
            <person name="Hall N."/>
            <person name="Watson M."/>
            <person name="Adriaenssens E.M."/>
            <person name="Foster-Nyarko E."/>
            <person name="Jarju S."/>
            <person name="Secka A."/>
            <person name="Antonio M."/>
            <person name="Oren A."/>
            <person name="Chaudhuri R.R."/>
            <person name="La Ragione R."/>
            <person name="Hildebrand F."/>
            <person name="Pallen M.J."/>
        </authorList>
    </citation>
    <scope>NUCLEOTIDE SEQUENCE</scope>
    <source>
        <strain evidence="6">CHK187-14744</strain>
    </source>
</reference>
<protein>
    <submittedName>
        <fullName evidence="6">Aspartate carbamoyltransferase regulatory subunit</fullName>
    </submittedName>
</protein>
<dbReference type="InterPro" id="IPR020542">
    <property type="entry name" value="Asp_carbamoyltrfase_reg_C"/>
</dbReference>
<dbReference type="Gene3D" id="2.30.30.20">
    <property type="entry name" value="Aspartate carbamoyltransferase regulatory subunit, C-terminal domain"/>
    <property type="match status" value="1"/>
</dbReference>
<dbReference type="InterPro" id="IPR002801">
    <property type="entry name" value="Asp_carbamoylTrfase_reg"/>
</dbReference>
<dbReference type="InterPro" id="IPR036793">
    <property type="entry name" value="Asp_carbatrfase_reg_N_sf"/>
</dbReference>
<dbReference type="GO" id="GO:0046872">
    <property type="term" value="F:metal ion binding"/>
    <property type="evidence" value="ECO:0007669"/>
    <property type="project" value="UniProtKB-KW"/>
</dbReference>
<feature type="domain" description="Aspartate carbamoyltransferase regulatory subunit C-terminal" evidence="5">
    <location>
        <begin position="96"/>
        <end position="138"/>
    </location>
</feature>
<dbReference type="Gene3D" id="3.30.70.140">
    <property type="entry name" value="Aspartate carbamoyltransferase regulatory subunit, N-terminal domain"/>
    <property type="match status" value="1"/>
</dbReference>
<keyword evidence="2" id="KW-0862">Zinc</keyword>
<comment type="caution">
    <text evidence="6">The sequence shown here is derived from an EMBL/GenBank/DDBJ whole genome shotgun (WGS) entry which is preliminary data.</text>
</comment>
<evidence type="ECO:0000256" key="1">
    <source>
        <dbReference type="ARBA" id="ARBA00022723"/>
    </source>
</evidence>
<dbReference type="PANTHER" id="PTHR35805">
    <property type="entry name" value="ASPARTATE CARBAMOYLTRANSFERASE REGULATORY CHAIN"/>
    <property type="match status" value="1"/>
</dbReference>
<organism evidence="6 7">
    <name type="scientific">Candidatus Onthocola gallistercoris</name>
    <dbReference type="NCBI Taxonomy" id="2840876"/>
    <lineage>
        <taxon>Bacteria</taxon>
        <taxon>Bacillati</taxon>
        <taxon>Bacillota</taxon>
        <taxon>Bacilli</taxon>
        <taxon>Candidatus Onthocola</taxon>
    </lineage>
</organism>
<evidence type="ECO:0000313" key="7">
    <source>
        <dbReference type="Proteomes" id="UP000824164"/>
    </source>
</evidence>
<dbReference type="NCBIfam" id="NF002063">
    <property type="entry name" value="PRK00893.1-3"/>
    <property type="match status" value="1"/>
</dbReference>
<dbReference type="Pfam" id="PF01948">
    <property type="entry name" value="PyrI"/>
    <property type="match status" value="1"/>
</dbReference>
<name>A0A9D1HHB0_9FIRM</name>
<keyword evidence="3" id="KW-0665">Pyrimidine biosynthesis</keyword>
<dbReference type="GO" id="GO:0006207">
    <property type="term" value="P:'de novo' pyrimidine nucleobase biosynthetic process"/>
    <property type="evidence" value="ECO:0007669"/>
    <property type="project" value="InterPro"/>
</dbReference>
<dbReference type="GO" id="GO:0009347">
    <property type="term" value="C:aspartate carbamoyltransferase complex"/>
    <property type="evidence" value="ECO:0007669"/>
    <property type="project" value="InterPro"/>
</dbReference>
<dbReference type="SUPFAM" id="SSF57825">
    <property type="entry name" value="Aspartate carbamoyltransferase, Regulatory-chain, C-terminal domain"/>
    <property type="match status" value="1"/>
</dbReference>
<dbReference type="Proteomes" id="UP000824164">
    <property type="component" value="Unassembled WGS sequence"/>
</dbReference>
<dbReference type="Pfam" id="PF02748">
    <property type="entry name" value="PyrI_C"/>
    <property type="match status" value="1"/>
</dbReference>
<gene>
    <name evidence="6" type="ORF">IAB63_08390</name>
</gene>
<evidence type="ECO:0000259" key="5">
    <source>
        <dbReference type="Pfam" id="PF02748"/>
    </source>
</evidence>
<evidence type="ECO:0000259" key="4">
    <source>
        <dbReference type="Pfam" id="PF01948"/>
    </source>
</evidence>
<reference evidence="6" key="1">
    <citation type="submission" date="2020-10" db="EMBL/GenBank/DDBJ databases">
        <authorList>
            <person name="Gilroy R."/>
        </authorList>
    </citation>
    <scope>NUCLEOTIDE SEQUENCE</scope>
    <source>
        <strain evidence="6">CHK187-14744</strain>
    </source>
</reference>
<evidence type="ECO:0000313" key="6">
    <source>
        <dbReference type="EMBL" id="HIU03254.1"/>
    </source>
</evidence>
<dbReference type="PANTHER" id="PTHR35805:SF1">
    <property type="entry name" value="ASPARTATE CARBAMOYLTRANSFERASE REGULATORY CHAIN"/>
    <property type="match status" value="1"/>
</dbReference>
<dbReference type="AlphaFoldDB" id="A0A9D1HHB0"/>
<dbReference type="EMBL" id="DVLT01000050">
    <property type="protein sequence ID" value="HIU03254.1"/>
    <property type="molecule type" value="Genomic_DNA"/>
</dbReference>
<dbReference type="GO" id="GO:0006221">
    <property type="term" value="P:pyrimidine nucleotide biosynthetic process"/>
    <property type="evidence" value="ECO:0007669"/>
    <property type="project" value="UniProtKB-KW"/>
</dbReference>
<proteinExistence type="predicted"/>
<dbReference type="SUPFAM" id="SSF54893">
    <property type="entry name" value="Aspartate carbamoyltransferase, Regulatory-chain, N-terminal domain"/>
    <property type="match status" value="1"/>
</dbReference>
<dbReference type="InterPro" id="IPR020545">
    <property type="entry name" value="Asp_carbamoyltransf_reg_N"/>
</dbReference>